<organism evidence="1 2">
    <name type="scientific">Champsocephalus gunnari</name>
    <name type="common">Mackerel icefish</name>
    <dbReference type="NCBI Taxonomy" id="52237"/>
    <lineage>
        <taxon>Eukaryota</taxon>
        <taxon>Metazoa</taxon>
        <taxon>Chordata</taxon>
        <taxon>Craniata</taxon>
        <taxon>Vertebrata</taxon>
        <taxon>Euteleostomi</taxon>
        <taxon>Actinopterygii</taxon>
        <taxon>Neopterygii</taxon>
        <taxon>Teleostei</taxon>
        <taxon>Neoteleostei</taxon>
        <taxon>Acanthomorphata</taxon>
        <taxon>Eupercaria</taxon>
        <taxon>Perciformes</taxon>
        <taxon>Notothenioidei</taxon>
        <taxon>Channichthyidae</taxon>
        <taxon>Champsocephalus</taxon>
    </lineage>
</organism>
<comment type="caution">
    <text evidence="1">The sequence shown here is derived from an EMBL/GenBank/DDBJ whole genome shotgun (WGS) entry which is preliminary data.</text>
</comment>
<dbReference type="AlphaFoldDB" id="A0AAN8HU03"/>
<evidence type="ECO:0000313" key="2">
    <source>
        <dbReference type="Proteomes" id="UP001331515"/>
    </source>
</evidence>
<reference evidence="1 2" key="1">
    <citation type="journal article" date="2023" name="Mol. Biol. Evol.">
        <title>Genomics of Secondarily Temperate Adaptation in the Only Non-Antarctic Icefish.</title>
        <authorList>
            <person name="Rivera-Colon A.G."/>
            <person name="Rayamajhi N."/>
            <person name="Minhas B.F."/>
            <person name="Madrigal G."/>
            <person name="Bilyk K.T."/>
            <person name="Yoon V."/>
            <person name="Hune M."/>
            <person name="Gregory S."/>
            <person name="Cheng C.H.C."/>
            <person name="Catchen J.M."/>
        </authorList>
    </citation>
    <scope>NUCLEOTIDE SEQUENCE [LARGE SCALE GENOMIC DNA]</scope>
    <source>
        <tissue evidence="1">White muscle</tissue>
    </source>
</reference>
<proteinExistence type="predicted"/>
<protein>
    <submittedName>
        <fullName evidence="1">Uncharacterized protein</fullName>
    </submittedName>
</protein>
<name>A0AAN8HU03_CHAGU</name>
<gene>
    <name evidence="1" type="ORF">CgunFtcFv8_013703</name>
</gene>
<evidence type="ECO:0000313" key="1">
    <source>
        <dbReference type="EMBL" id="KAK5928654.1"/>
    </source>
</evidence>
<sequence>MGVLLFAPLLEDLYRTKTRDALGCSEPEERAWWRCFPSGGGHRPGGGAFLLEEDTGLVEVLSFWRRTQHGYIRHNGKDEPRQPAGVI</sequence>
<accession>A0AAN8HU03</accession>
<dbReference type="EMBL" id="JAURVH010001518">
    <property type="protein sequence ID" value="KAK5928654.1"/>
    <property type="molecule type" value="Genomic_DNA"/>
</dbReference>
<keyword evidence="2" id="KW-1185">Reference proteome</keyword>
<dbReference type="Proteomes" id="UP001331515">
    <property type="component" value="Unassembled WGS sequence"/>
</dbReference>